<keyword evidence="6 10" id="KW-1133">Transmembrane helix</keyword>
<evidence type="ECO:0000256" key="9">
    <source>
        <dbReference type="ARBA" id="ARBA00031636"/>
    </source>
</evidence>
<gene>
    <name evidence="11" type="ORF">F0361_00445</name>
</gene>
<feature type="transmembrane region" description="Helical" evidence="10">
    <location>
        <begin position="426"/>
        <end position="445"/>
    </location>
</feature>
<comment type="subcellular location">
    <subcellularLocation>
        <location evidence="1">Cell membrane</location>
        <topology evidence="1">Multi-pass membrane protein</topology>
    </subcellularLocation>
</comment>
<protein>
    <recommendedName>
        <fullName evidence="9">Multidrug-efflux transporter</fullName>
    </recommendedName>
</protein>
<reference evidence="11 12" key="1">
    <citation type="submission" date="2019-09" db="EMBL/GenBank/DDBJ databases">
        <authorList>
            <person name="Khan S.A."/>
            <person name="Jeon C.O."/>
            <person name="Chun B.H."/>
            <person name="Jeong S.E."/>
        </authorList>
    </citation>
    <scope>NUCLEOTIDE SEQUENCE [LARGE SCALE GENOMIC DNA]</scope>
    <source>
        <strain evidence="11 12">KCTC 42508</strain>
    </source>
</reference>
<evidence type="ECO:0000256" key="4">
    <source>
        <dbReference type="ARBA" id="ARBA00022475"/>
    </source>
</evidence>
<feature type="transmembrane region" description="Helical" evidence="10">
    <location>
        <begin position="395"/>
        <end position="414"/>
    </location>
</feature>
<dbReference type="RefSeq" id="WP_154916736.1">
    <property type="nucleotide sequence ID" value="NZ_VUOE01000001.1"/>
</dbReference>
<keyword evidence="8 10" id="KW-0472">Membrane</keyword>
<evidence type="ECO:0000256" key="6">
    <source>
        <dbReference type="ARBA" id="ARBA00022989"/>
    </source>
</evidence>
<evidence type="ECO:0000313" key="12">
    <source>
        <dbReference type="Proteomes" id="UP000323188"/>
    </source>
</evidence>
<proteinExistence type="predicted"/>
<feature type="transmembrane region" description="Helical" evidence="10">
    <location>
        <begin position="360"/>
        <end position="383"/>
    </location>
</feature>
<sequence>MFSNYTKEFAYNIKLSVPVILGMLGHTFVQFADNIMLGQLGTAELAAVSLGNSFVFIAMSLGIGFSTAITPLVAEADGAGNKQNAKSALKHGLVLCTILGFSLFLLILLAKPLMYLMEQPEEVVELAMPYLDLVAFSLVPLIVFQAFKQFSEGLSQTRYPMYATILANVVNITLNYLLIFGTFGFPKLGIVGAAWGTLISRVVMVFYLWMLLKNKKKFHDYVTGFNLRNIEKRVLRKIISLGFPSALQMFFEVAIFTAAIWLSGVLGKNPQAANQIALNLSSMTFMFGMGLGVAAMIRVGNQKGLKDFRELRRIAQSIFFLTLLLEIVFALLFLLGRDWFPTLYLDVDDRMNFTDNTEVIILASQLLLVAAFFQISDGIQVVVLGALRGLQDVKIPTFITFVAYWLIGFPISYYLGLHTSLESVGIWVGLLTGLTASAIMLYIRFNYLTQKLIRTS</sequence>
<feature type="transmembrane region" description="Helical" evidence="10">
    <location>
        <begin position="52"/>
        <end position="73"/>
    </location>
</feature>
<keyword evidence="7" id="KW-0406">Ion transport</keyword>
<evidence type="ECO:0000256" key="3">
    <source>
        <dbReference type="ARBA" id="ARBA00022449"/>
    </source>
</evidence>
<dbReference type="GO" id="GO:0042910">
    <property type="term" value="F:xenobiotic transmembrane transporter activity"/>
    <property type="evidence" value="ECO:0007669"/>
    <property type="project" value="InterPro"/>
</dbReference>
<dbReference type="GO" id="GO:0006811">
    <property type="term" value="P:monoatomic ion transport"/>
    <property type="evidence" value="ECO:0007669"/>
    <property type="project" value="UniProtKB-KW"/>
</dbReference>
<comment type="caution">
    <text evidence="11">The sequence shown here is derived from an EMBL/GenBank/DDBJ whole genome shotgun (WGS) entry which is preliminary data.</text>
</comment>
<keyword evidence="2" id="KW-0813">Transport</keyword>
<dbReference type="InterPro" id="IPR002528">
    <property type="entry name" value="MATE_fam"/>
</dbReference>
<dbReference type="Pfam" id="PF01554">
    <property type="entry name" value="MatE"/>
    <property type="match status" value="2"/>
</dbReference>
<dbReference type="PANTHER" id="PTHR43298:SF2">
    <property type="entry name" value="FMN_FAD EXPORTER YEEO-RELATED"/>
    <property type="match status" value="1"/>
</dbReference>
<dbReference type="PIRSF" id="PIRSF006603">
    <property type="entry name" value="DinF"/>
    <property type="match status" value="1"/>
</dbReference>
<feature type="transmembrane region" description="Helical" evidence="10">
    <location>
        <begin position="189"/>
        <end position="209"/>
    </location>
</feature>
<keyword evidence="5 10" id="KW-0812">Transmembrane</keyword>
<feature type="transmembrane region" description="Helical" evidence="10">
    <location>
        <begin position="159"/>
        <end position="183"/>
    </location>
</feature>
<organism evidence="11 12">
    <name type="scientific">Maribacter flavus</name>
    <dbReference type="NCBI Taxonomy" id="1658664"/>
    <lineage>
        <taxon>Bacteria</taxon>
        <taxon>Pseudomonadati</taxon>
        <taxon>Bacteroidota</taxon>
        <taxon>Flavobacteriia</taxon>
        <taxon>Flavobacteriales</taxon>
        <taxon>Flavobacteriaceae</taxon>
        <taxon>Maribacter</taxon>
    </lineage>
</organism>
<evidence type="ECO:0000256" key="1">
    <source>
        <dbReference type="ARBA" id="ARBA00004651"/>
    </source>
</evidence>
<accession>A0A5B2TVE9</accession>
<dbReference type="Proteomes" id="UP000323188">
    <property type="component" value="Unassembled WGS sequence"/>
</dbReference>
<evidence type="ECO:0000256" key="5">
    <source>
        <dbReference type="ARBA" id="ARBA00022692"/>
    </source>
</evidence>
<keyword evidence="3" id="KW-0050">Antiport</keyword>
<evidence type="ECO:0000256" key="7">
    <source>
        <dbReference type="ARBA" id="ARBA00023065"/>
    </source>
</evidence>
<dbReference type="AlphaFoldDB" id="A0A5B2TVE9"/>
<name>A0A5B2TVE9_9FLAO</name>
<feature type="transmembrane region" description="Helical" evidence="10">
    <location>
        <begin position="318"/>
        <end position="340"/>
    </location>
</feature>
<dbReference type="NCBIfam" id="TIGR00797">
    <property type="entry name" value="matE"/>
    <property type="match status" value="1"/>
</dbReference>
<feature type="transmembrane region" description="Helical" evidence="10">
    <location>
        <begin position="238"/>
        <end position="264"/>
    </location>
</feature>
<feature type="transmembrane region" description="Helical" evidence="10">
    <location>
        <begin position="127"/>
        <end position="147"/>
    </location>
</feature>
<evidence type="ECO:0000256" key="10">
    <source>
        <dbReference type="SAM" id="Phobius"/>
    </source>
</evidence>
<dbReference type="CDD" id="cd13131">
    <property type="entry name" value="MATE_NorM_like"/>
    <property type="match status" value="1"/>
</dbReference>
<dbReference type="GO" id="GO:0005886">
    <property type="term" value="C:plasma membrane"/>
    <property type="evidence" value="ECO:0007669"/>
    <property type="project" value="UniProtKB-SubCell"/>
</dbReference>
<feature type="transmembrane region" description="Helical" evidence="10">
    <location>
        <begin position="93"/>
        <end position="115"/>
    </location>
</feature>
<evidence type="ECO:0000256" key="8">
    <source>
        <dbReference type="ARBA" id="ARBA00023136"/>
    </source>
</evidence>
<feature type="transmembrane region" description="Helical" evidence="10">
    <location>
        <begin position="276"/>
        <end position="297"/>
    </location>
</feature>
<evidence type="ECO:0000313" key="11">
    <source>
        <dbReference type="EMBL" id="KAA2218123.1"/>
    </source>
</evidence>
<dbReference type="GO" id="GO:0015297">
    <property type="term" value="F:antiporter activity"/>
    <property type="evidence" value="ECO:0007669"/>
    <property type="project" value="UniProtKB-KW"/>
</dbReference>
<evidence type="ECO:0000256" key="2">
    <source>
        <dbReference type="ARBA" id="ARBA00022448"/>
    </source>
</evidence>
<dbReference type="InterPro" id="IPR048279">
    <property type="entry name" value="MdtK-like"/>
</dbReference>
<dbReference type="PANTHER" id="PTHR43298">
    <property type="entry name" value="MULTIDRUG RESISTANCE PROTEIN NORM-RELATED"/>
    <property type="match status" value="1"/>
</dbReference>
<feature type="transmembrane region" description="Helical" evidence="10">
    <location>
        <begin position="12"/>
        <end position="32"/>
    </location>
</feature>
<dbReference type="InterPro" id="IPR050222">
    <property type="entry name" value="MATE_MdtK"/>
</dbReference>
<keyword evidence="4" id="KW-1003">Cell membrane</keyword>
<dbReference type="EMBL" id="VUOE01000001">
    <property type="protein sequence ID" value="KAA2218123.1"/>
    <property type="molecule type" value="Genomic_DNA"/>
</dbReference>